<dbReference type="SUPFAM" id="SSF46785">
    <property type="entry name" value="Winged helix' DNA-binding domain"/>
    <property type="match status" value="1"/>
</dbReference>
<dbReference type="InterPro" id="IPR036390">
    <property type="entry name" value="WH_DNA-bd_sf"/>
</dbReference>
<dbReference type="Gene3D" id="1.10.10.10">
    <property type="entry name" value="Winged helix-like DNA-binding domain superfamily/Winged helix DNA-binding domain"/>
    <property type="match status" value="1"/>
</dbReference>
<dbReference type="SUPFAM" id="SSF100950">
    <property type="entry name" value="NagB/RpiA/CoA transferase-like"/>
    <property type="match status" value="1"/>
</dbReference>
<dbReference type="InterPro" id="IPR037171">
    <property type="entry name" value="NagB/RpiA_transferase-like"/>
</dbReference>
<keyword evidence="6" id="KW-1185">Reference proteome</keyword>
<evidence type="ECO:0000256" key="2">
    <source>
        <dbReference type="ARBA" id="ARBA00023125"/>
    </source>
</evidence>
<proteinExistence type="predicted"/>
<dbReference type="Pfam" id="PF00455">
    <property type="entry name" value="DeoRC"/>
    <property type="match status" value="1"/>
</dbReference>
<feature type="domain" description="HTH deoR-type" evidence="4">
    <location>
        <begin position="17"/>
        <end position="72"/>
    </location>
</feature>
<reference evidence="6" key="1">
    <citation type="journal article" date="2019" name="Int. J. Syst. Evol. Microbiol.">
        <title>The Global Catalogue of Microorganisms (GCM) 10K type strain sequencing project: providing services to taxonomists for standard genome sequencing and annotation.</title>
        <authorList>
            <consortium name="The Broad Institute Genomics Platform"/>
            <consortium name="The Broad Institute Genome Sequencing Center for Infectious Disease"/>
            <person name="Wu L."/>
            <person name="Ma J."/>
        </authorList>
    </citation>
    <scope>NUCLEOTIDE SEQUENCE [LARGE SCALE GENOMIC DNA]</scope>
    <source>
        <strain evidence="6">JCM 18302</strain>
    </source>
</reference>
<dbReference type="Pfam" id="PF08220">
    <property type="entry name" value="HTH_DeoR"/>
    <property type="match status" value="1"/>
</dbReference>
<keyword evidence="2 5" id="KW-0238">DNA-binding</keyword>
<dbReference type="SMART" id="SM00420">
    <property type="entry name" value="HTH_DEOR"/>
    <property type="match status" value="1"/>
</dbReference>
<accession>A0ABP9P7T7</accession>
<protein>
    <submittedName>
        <fullName evidence="5">DeoR/GlpR family DNA-binding transcription regulator</fullName>
    </submittedName>
</protein>
<evidence type="ECO:0000256" key="1">
    <source>
        <dbReference type="ARBA" id="ARBA00023015"/>
    </source>
</evidence>
<evidence type="ECO:0000256" key="3">
    <source>
        <dbReference type="ARBA" id="ARBA00023163"/>
    </source>
</evidence>
<dbReference type="InterPro" id="IPR050313">
    <property type="entry name" value="Carb_Metab_HTH_regulators"/>
</dbReference>
<dbReference type="EMBL" id="BAABJO010000048">
    <property type="protein sequence ID" value="GAA5140596.1"/>
    <property type="molecule type" value="Genomic_DNA"/>
</dbReference>
<dbReference type="Proteomes" id="UP001500804">
    <property type="component" value="Unassembled WGS sequence"/>
</dbReference>
<dbReference type="RefSeq" id="WP_345612635.1">
    <property type="nucleotide sequence ID" value="NZ_BAABJO010000048.1"/>
</dbReference>
<dbReference type="InterPro" id="IPR036388">
    <property type="entry name" value="WH-like_DNA-bd_sf"/>
</dbReference>
<keyword evidence="1" id="KW-0805">Transcription regulation</keyword>
<gene>
    <name evidence="5" type="ORF">GCM10023320_78460</name>
</gene>
<evidence type="ECO:0000313" key="6">
    <source>
        <dbReference type="Proteomes" id="UP001500804"/>
    </source>
</evidence>
<dbReference type="InterPro" id="IPR018356">
    <property type="entry name" value="Tscrpt_reg_HTH_DeoR_CS"/>
</dbReference>
<dbReference type="GO" id="GO:0003677">
    <property type="term" value="F:DNA binding"/>
    <property type="evidence" value="ECO:0007669"/>
    <property type="project" value="UniProtKB-KW"/>
</dbReference>
<dbReference type="PANTHER" id="PTHR30363:SF44">
    <property type="entry name" value="AGA OPERON TRANSCRIPTIONAL REPRESSOR-RELATED"/>
    <property type="match status" value="1"/>
</dbReference>
<dbReference type="PANTHER" id="PTHR30363">
    <property type="entry name" value="HTH-TYPE TRANSCRIPTIONAL REGULATOR SRLR-RELATED"/>
    <property type="match status" value="1"/>
</dbReference>
<name>A0ABP9P7T7_9PSEU</name>
<evidence type="ECO:0000313" key="5">
    <source>
        <dbReference type="EMBL" id="GAA5140596.1"/>
    </source>
</evidence>
<dbReference type="PROSITE" id="PS51000">
    <property type="entry name" value="HTH_DEOR_2"/>
    <property type="match status" value="1"/>
</dbReference>
<dbReference type="InterPro" id="IPR001034">
    <property type="entry name" value="DeoR_HTH"/>
</dbReference>
<organism evidence="5 6">
    <name type="scientific">Pseudonocardia adelaidensis</name>
    <dbReference type="NCBI Taxonomy" id="648754"/>
    <lineage>
        <taxon>Bacteria</taxon>
        <taxon>Bacillati</taxon>
        <taxon>Actinomycetota</taxon>
        <taxon>Actinomycetes</taxon>
        <taxon>Pseudonocardiales</taxon>
        <taxon>Pseudonocardiaceae</taxon>
        <taxon>Pseudonocardia</taxon>
    </lineage>
</organism>
<dbReference type="SMART" id="SM01134">
    <property type="entry name" value="DeoRC"/>
    <property type="match status" value="1"/>
</dbReference>
<dbReference type="PRINTS" id="PR00037">
    <property type="entry name" value="HTHLACR"/>
</dbReference>
<dbReference type="PROSITE" id="PS00894">
    <property type="entry name" value="HTH_DEOR_1"/>
    <property type="match status" value="1"/>
</dbReference>
<evidence type="ECO:0000259" key="4">
    <source>
        <dbReference type="PROSITE" id="PS51000"/>
    </source>
</evidence>
<dbReference type="InterPro" id="IPR014036">
    <property type="entry name" value="DeoR-like_C"/>
</dbReference>
<comment type="caution">
    <text evidence="5">The sequence shown here is derived from an EMBL/GenBank/DDBJ whole genome shotgun (WGS) entry which is preliminary data.</text>
</comment>
<sequence length="267" mass="27896">MSDPTEPATGALRYDAAPRRRDAILERLRESGHISVSEVSQALGVSEMTVRRDLRRLASTGDATLVHGGASLPAGSHGRPVFGARALENAEAKRRIGAAAAAMVAAHDTVGVDAGTTALEVAHALPEDFCGCVVTHSVPVLAALLPRTSTRVIAVGGEMLHDNQALIGPSAAQFAQGLRLRTFVLGVSSIDARGVYVRSELELSVKRALLDAAEDVVLVCDASKEGGPGTVRVCDLDRIDTVVTDAPLSDGLTRRLNEAGTRVVVAR</sequence>
<keyword evidence="3" id="KW-0804">Transcription</keyword>